<dbReference type="GO" id="GO:0032153">
    <property type="term" value="C:cell division site"/>
    <property type="evidence" value="ECO:0007669"/>
    <property type="project" value="TreeGrafter"/>
</dbReference>
<dbReference type="GO" id="GO:0009252">
    <property type="term" value="P:peptidoglycan biosynthetic process"/>
    <property type="evidence" value="ECO:0007669"/>
    <property type="project" value="UniProtKB-KW"/>
</dbReference>
<feature type="transmembrane region" description="Helical" evidence="21">
    <location>
        <begin position="159"/>
        <end position="190"/>
    </location>
</feature>
<dbReference type="Pfam" id="PF01098">
    <property type="entry name" value="FTSW_RODA_SPOVE"/>
    <property type="match status" value="1"/>
</dbReference>
<protein>
    <recommendedName>
        <fullName evidence="17">Probable peptidoglycan glycosyltransferase FtsW</fullName>
        <ecNumber evidence="19">2.4.99.28</ecNumber>
    </recommendedName>
    <alternativeName>
        <fullName evidence="18">Cell division protein FtsW</fullName>
    </alternativeName>
    <alternativeName>
        <fullName evidence="15">Cell wall polymerase</fullName>
    </alternativeName>
    <alternativeName>
        <fullName evidence="14">Peptidoglycan polymerase</fullName>
    </alternativeName>
</protein>
<evidence type="ECO:0000256" key="5">
    <source>
        <dbReference type="ARBA" id="ARBA00022676"/>
    </source>
</evidence>
<dbReference type="EC" id="2.4.99.28" evidence="19"/>
<dbReference type="GO" id="GO:0015648">
    <property type="term" value="F:lipid-linked peptidoglycan transporter activity"/>
    <property type="evidence" value="ECO:0007669"/>
    <property type="project" value="TreeGrafter"/>
</dbReference>
<keyword evidence="7 21" id="KW-0812">Transmembrane</keyword>
<keyword evidence="13" id="KW-0961">Cell wall biogenesis/degradation</keyword>
<comment type="caution">
    <text evidence="22">The sequence shown here is derived from an EMBL/GenBank/DDBJ whole genome shotgun (WGS) entry which is preliminary data.</text>
</comment>
<keyword evidence="11 21" id="KW-0472">Membrane</keyword>
<dbReference type="AlphaFoldDB" id="A0A0F3GN49"/>
<keyword evidence="4 22" id="KW-0132">Cell division</keyword>
<dbReference type="InterPro" id="IPR001182">
    <property type="entry name" value="FtsW/RodA"/>
</dbReference>
<evidence type="ECO:0000256" key="21">
    <source>
        <dbReference type="SAM" id="Phobius"/>
    </source>
</evidence>
<feature type="transmembrane region" description="Helical" evidence="21">
    <location>
        <begin position="351"/>
        <end position="371"/>
    </location>
</feature>
<keyword evidence="12" id="KW-0131">Cell cycle</keyword>
<evidence type="ECO:0000256" key="14">
    <source>
        <dbReference type="ARBA" id="ARBA00032370"/>
    </source>
</evidence>
<evidence type="ECO:0000313" key="23">
    <source>
        <dbReference type="Proteomes" id="UP000033423"/>
    </source>
</evidence>
<dbReference type="PANTHER" id="PTHR30474">
    <property type="entry name" value="CELL CYCLE PROTEIN"/>
    <property type="match status" value="1"/>
</dbReference>
<evidence type="ECO:0000313" key="22">
    <source>
        <dbReference type="EMBL" id="KJU82118.1"/>
    </source>
</evidence>
<dbReference type="InterPro" id="IPR013437">
    <property type="entry name" value="FtsW"/>
</dbReference>
<feature type="transmembrane region" description="Helical" evidence="21">
    <location>
        <begin position="12"/>
        <end position="32"/>
    </location>
</feature>
<proteinExistence type="inferred from homology"/>
<evidence type="ECO:0000256" key="9">
    <source>
        <dbReference type="ARBA" id="ARBA00022984"/>
    </source>
</evidence>
<keyword evidence="6" id="KW-0808">Transferase</keyword>
<reference evidence="22 23" key="1">
    <citation type="submission" date="2015-02" db="EMBL/GenBank/DDBJ databases">
        <title>Single-cell genomics of uncultivated deep-branching MTB reveals a conserved set of magnetosome genes.</title>
        <authorList>
            <person name="Kolinko S."/>
            <person name="Richter M."/>
            <person name="Glockner F.O."/>
            <person name="Brachmann A."/>
            <person name="Schuler D."/>
        </authorList>
    </citation>
    <scope>NUCLEOTIDE SEQUENCE [LARGE SCALE GENOMIC DNA]</scope>
    <source>
        <strain evidence="22">TM-1</strain>
    </source>
</reference>
<evidence type="ECO:0000256" key="19">
    <source>
        <dbReference type="ARBA" id="ARBA00044770"/>
    </source>
</evidence>
<dbReference type="GO" id="GO:0008955">
    <property type="term" value="F:peptidoglycan glycosyltransferase activity"/>
    <property type="evidence" value="ECO:0007669"/>
    <property type="project" value="UniProtKB-EC"/>
</dbReference>
<dbReference type="GO" id="GO:0051301">
    <property type="term" value="P:cell division"/>
    <property type="evidence" value="ECO:0007669"/>
    <property type="project" value="UniProtKB-KW"/>
</dbReference>
<keyword evidence="5" id="KW-0328">Glycosyltransferase</keyword>
<keyword evidence="10 21" id="KW-1133">Transmembrane helix</keyword>
<name>A0A0F3GN49_9BACT</name>
<dbReference type="InterPro" id="IPR018365">
    <property type="entry name" value="Cell_cycle_FtsW-rel_CS"/>
</dbReference>
<evidence type="ECO:0000256" key="18">
    <source>
        <dbReference type="ARBA" id="ARBA00041418"/>
    </source>
</evidence>
<dbReference type="PROSITE" id="PS00428">
    <property type="entry name" value="FTSW_RODA_SPOVE"/>
    <property type="match status" value="1"/>
</dbReference>
<dbReference type="EMBL" id="LACI01002420">
    <property type="protein sequence ID" value="KJU82118.1"/>
    <property type="molecule type" value="Genomic_DNA"/>
</dbReference>
<dbReference type="NCBIfam" id="TIGR02614">
    <property type="entry name" value="ftsW"/>
    <property type="match status" value="1"/>
</dbReference>
<comment type="subcellular location">
    <subcellularLocation>
        <location evidence="1">Cell membrane</location>
        <topology evidence="1">Multi-pass membrane protein</topology>
    </subcellularLocation>
</comment>
<evidence type="ECO:0000256" key="7">
    <source>
        <dbReference type="ARBA" id="ARBA00022692"/>
    </source>
</evidence>
<evidence type="ECO:0000256" key="13">
    <source>
        <dbReference type="ARBA" id="ARBA00023316"/>
    </source>
</evidence>
<dbReference type="PATRIC" id="fig|29290.4.peg.7524"/>
<comment type="catalytic activity">
    <reaction evidence="20">
        <text>[GlcNAc-(1-&gt;4)-Mur2Ac(oyl-L-Ala-gamma-D-Glu-L-Lys-D-Ala-D-Ala)](n)-di-trans,octa-cis-undecaprenyl diphosphate + beta-D-GlcNAc-(1-&gt;4)-Mur2Ac(oyl-L-Ala-gamma-D-Glu-L-Lys-D-Ala-D-Ala)-di-trans,octa-cis-undecaprenyl diphosphate = [GlcNAc-(1-&gt;4)-Mur2Ac(oyl-L-Ala-gamma-D-Glu-L-Lys-D-Ala-D-Ala)](n+1)-di-trans,octa-cis-undecaprenyl diphosphate + di-trans,octa-cis-undecaprenyl diphosphate + H(+)</text>
        <dbReference type="Rhea" id="RHEA:23708"/>
        <dbReference type="Rhea" id="RHEA-COMP:9602"/>
        <dbReference type="Rhea" id="RHEA-COMP:9603"/>
        <dbReference type="ChEBI" id="CHEBI:15378"/>
        <dbReference type="ChEBI" id="CHEBI:58405"/>
        <dbReference type="ChEBI" id="CHEBI:60033"/>
        <dbReference type="ChEBI" id="CHEBI:78435"/>
        <dbReference type="EC" id="2.4.99.28"/>
    </reaction>
</comment>
<keyword evidence="23" id="KW-1185">Reference proteome</keyword>
<feature type="transmembrane region" description="Helical" evidence="21">
    <location>
        <begin position="312"/>
        <end position="331"/>
    </location>
</feature>
<feature type="transmembrane region" description="Helical" evidence="21">
    <location>
        <begin position="196"/>
        <end position="214"/>
    </location>
</feature>
<dbReference type="Proteomes" id="UP000033423">
    <property type="component" value="Unassembled WGS sequence"/>
</dbReference>
<evidence type="ECO:0000256" key="11">
    <source>
        <dbReference type="ARBA" id="ARBA00023136"/>
    </source>
</evidence>
<evidence type="ECO:0000256" key="16">
    <source>
        <dbReference type="ARBA" id="ARBA00038053"/>
    </source>
</evidence>
<evidence type="ECO:0000256" key="10">
    <source>
        <dbReference type="ARBA" id="ARBA00022989"/>
    </source>
</evidence>
<gene>
    <name evidence="22" type="ORF">MBAV_005691</name>
</gene>
<organism evidence="22 23">
    <name type="scientific">Candidatus Magnetobacterium bavaricum</name>
    <dbReference type="NCBI Taxonomy" id="29290"/>
    <lineage>
        <taxon>Bacteria</taxon>
        <taxon>Pseudomonadati</taxon>
        <taxon>Nitrospirota</taxon>
        <taxon>Thermodesulfovibrionia</taxon>
        <taxon>Thermodesulfovibrionales</taxon>
        <taxon>Candidatus Magnetobacteriaceae</taxon>
        <taxon>Candidatus Magnetobacterium</taxon>
    </lineage>
</organism>
<sequence length="405" mass="44912">MQLQSTRVNGGFDSVLLLATAALVLTGVLMVYSSTSVVSPTKGADTAVNFNLIDVRYLKKHLASVALGIVLMFIAYKLPIEIYRRRAFEIFVVALLLLIAVNLPVVGVTVNGARRWLRIWHFTFQPSEAMKLAMVILMARYLSGVEFKTDNFKSFIKPIILMVCVQAILLHQPDFGSAAIVGVITFSLLFIADVKLTYILSVGLAFVPVVIKLVKEPYRLKRVLVFLNPWADERNSGFQLIQSFVALGNGGVHGVGLGKSMQKLHFLPESKTDFIFAIIGEETGLFGVVFVICLFVLFFIRTISIMNRLNDRFMFFMASGITFLIVLQALINMCVVTGMVPTKGLPMPFISYGGSSMIINLAEVGMLLNMANHTTGKRSESTVQGNTTRMLSPRRARVFSYDKQQ</sequence>
<comment type="similarity">
    <text evidence="16">Belongs to the SEDS family. FtsW subfamily.</text>
</comment>
<evidence type="ECO:0000256" key="20">
    <source>
        <dbReference type="ARBA" id="ARBA00049902"/>
    </source>
</evidence>
<feature type="transmembrane region" description="Helical" evidence="21">
    <location>
        <begin position="90"/>
        <end position="109"/>
    </location>
</feature>
<evidence type="ECO:0000256" key="3">
    <source>
        <dbReference type="ARBA" id="ARBA00022475"/>
    </source>
</evidence>
<keyword evidence="9" id="KW-0573">Peptidoglycan synthesis</keyword>
<dbReference type="GO" id="GO:0005886">
    <property type="term" value="C:plasma membrane"/>
    <property type="evidence" value="ECO:0007669"/>
    <property type="project" value="UniProtKB-SubCell"/>
</dbReference>
<keyword evidence="8" id="KW-0133">Cell shape</keyword>
<evidence type="ECO:0000256" key="17">
    <source>
        <dbReference type="ARBA" id="ARBA00041185"/>
    </source>
</evidence>
<evidence type="ECO:0000256" key="1">
    <source>
        <dbReference type="ARBA" id="ARBA00004651"/>
    </source>
</evidence>
<evidence type="ECO:0000256" key="6">
    <source>
        <dbReference type="ARBA" id="ARBA00022679"/>
    </source>
</evidence>
<evidence type="ECO:0000256" key="4">
    <source>
        <dbReference type="ARBA" id="ARBA00022618"/>
    </source>
</evidence>
<accession>A0A0F3GN49</accession>
<dbReference type="GO" id="GO:0071555">
    <property type="term" value="P:cell wall organization"/>
    <property type="evidence" value="ECO:0007669"/>
    <property type="project" value="UniProtKB-KW"/>
</dbReference>
<evidence type="ECO:0000256" key="12">
    <source>
        <dbReference type="ARBA" id="ARBA00023306"/>
    </source>
</evidence>
<feature type="transmembrane region" description="Helical" evidence="21">
    <location>
        <begin position="61"/>
        <end position="78"/>
    </location>
</feature>
<feature type="transmembrane region" description="Helical" evidence="21">
    <location>
        <begin position="235"/>
        <end position="254"/>
    </location>
</feature>
<dbReference type="PANTHER" id="PTHR30474:SF2">
    <property type="entry name" value="PEPTIDOGLYCAN GLYCOSYLTRANSFERASE FTSW-RELATED"/>
    <property type="match status" value="1"/>
</dbReference>
<evidence type="ECO:0000256" key="2">
    <source>
        <dbReference type="ARBA" id="ARBA00004752"/>
    </source>
</evidence>
<evidence type="ECO:0000256" key="15">
    <source>
        <dbReference type="ARBA" id="ARBA00033270"/>
    </source>
</evidence>
<keyword evidence="3" id="KW-1003">Cell membrane</keyword>
<dbReference type="GO" id="GO:0008360">
    <property type="term" value="P:regulation of cell shape"/>
    <property type="evidence" value="ECO:0007669"/>
    <property type="project" value="UniProtKB-KW"/>
</dbReference>
<comment type="pathway">
    <text evidence="2">Cell wall biogenesis; peptidoglycan biosynthesis.</text>
</comment>
<feature type="transmembrane region" description="Helical" evidence="21">
    <location>
        <begin position="274"/>
        <end position="300"/>
    </location>
</feature>
<evidence type="ECO:0000256" key="8">
    <source>
        <dbReference type="ARBA" id="ARBA00022960"/>
    </source>
</evidence>